<evidence type="ECO:0000313" key="2">
    <source>
        <dbReference type="EnsemblMetazoa" id="AMEM006321-PA"/>
    </source>
</evidence>
<keyword evidence="3" id="KW-1185">Reference proteome</keyword>
<keyword evidence="1" id="KW-0472">Membrane</keyword>
<proteinExistence type="predicted"/>
<reference evidence="2" key="1">
    <citation type="submission" date="2020-05" db="UniProtKB">
        <authorList>
            <consortium name="EnsemblMetazoa"/>
        </authorList>
    </citation>
    <scope>IDENTIFICATION</scope>
    <source>
        <strain evidence="2">MAF</strain>
    </source>
</reference>
<evidence type="ECO:0000256" key="1">
    <source>
        <dbReference type="SAM" id="Phobius"/>
    </source>
</evidence>
<name>A0A182UZI4_ANOME</name>
<dbReference type="VEuPathDB" id="VectorBase:AMEM006321"/>
<keyword evidence="1" id="KW-0812">Transmembrane</keyword>
<keyword evidence="1" id="KW-1133">Transmembrane helix</keyword>
<feature type="transmembrane region" description="Helical" evidence="1">
    <location>
        <begin position="37"/>
        <end position="56"/>
    </location>
</feature>
<protein>
    <submittedName>
        <fullName evidence="2">Uncharacterized protein</fullName>
    </submittedName>
</protein>
<dbReference type="AlphaFoldDB" id="A0A182UZI4"/>
<sequence>MNLSTIDRAGSCATTNNTTGYRLPSERRALATGGAHTVRHVLLLLLLVVMVGLQMLRIVHRAGRLHLACYGRGVTVVVAAAAAGDVGGGECDGEIVTRLQC</sequence>
<accession>A0A182UZI4</accession>
<organism evidence="2 3">
    <name type="scientific">Anopheles merus</name>
    <name type="common">Mosquito</name>
    <dbReference type="NCBI Taxonomy" id="30066"/>
    <lineage>
        <taxon>Eukaryota</taxon>
        <taxon>Metazoa</taxon>
        <taxon>Ecdysozoa</taxon>
        <taxon>Arthropoda</taxon>
        <taxon>Hexapoda</taxon>
        <taxon>Insecta</taxon>
        <taxon>Pterygota</taxon>
        <taxon>Neoptera</taxon>
        <taxon>Endopterygota</taxon>
        <taxon>Diptera</taxon>
        <taxon>Nematocera</taxon>
        <taxon>Culicoidea</taxon>
        <taxon>Culicidae</taxon>
        <taxon>Anophelinae</taxon>
        <taxon>Anopheles</taxon>
    </lineage>
</organism>
<evidence type="ECO:0000313" key="3">
    <source>
        <dbReference type="Proteomes" id="UP000075903"/>
    </source>
</evidence>
<dbReference type="EnsemblMetazoa" id="AMEM006321-RA">
    <property type="protein sequence ID" value="AMEM006321-PA"/>
    <property type="gene ID" value="AMEM006321"/>
</dbReference>
<dbReference type="Proteomes" id="UP000075903">
    <property type="component" value="Unassembled WGS sequence"/>
</dbReference>